<name>A0A426YJ66_ENSVE</name>
<evidence type="ECO:0000313" key="2">
    <source>
        <dbReference type="EMBL" id="RRT51775.1"/>
    </source>
</evidence>
<dbReference type="EMBL" id="AMZH03012042">
    <property type="protein sequence ID" value="RRT51775.1"/>
    <property type="molecule type" value="Genomic_DNA"/>
</dbReference>
<reference evidence="2 3" key="1">
    <citation type="journal article" date="2014" name="Agronomy (Basel)">
        <title>A Draft Genome Sequence for Ensete ventricosum, the Drought-Tolerant Tree Against Hunger.</title>
        <authorList>
            <person name="Harrison J."/>
            <person name="Moore K.A."/>
            <person name="Paszkiewicz K."/>
            <person name="Jones T."/>
            <person name="Grant M."/>
            <person name="Ambacheew D."/>
            <person name="Muzemil S."/>
            <person name="Studholme D.J."/>
        </authorList>
    </citation>
    <scope>NUCLEOTIDE SEQUENCE [LARGE SCALE GENOMIC DNA]</scope>
</reference>
<sequence length="131" mass="14078">MTTAGREVASIWIFEGGSAGEIRYVAPRGATAHGSGAVGGGADVDLDARMRKRRRGAAWIRSDSGDSTENHHCPPLSASDRSRTKRGQSAPGLLALIKSYAKSNERLGREMEIKRLGEELLAQAKQKDSLM</sequence>
<organism evidence="2 3">
    <name type="scientific">Ensete ventricosum</name>
    <name type="common">Abyssinian banana</name>
    <name type="synonym">Musa ensete</name>
    <dbReference type="NCBI Taxonomy" id="4639"/>
    <lineage>
        <taxon>Eukaryota</taxon>
        <taxon>Viridiplantae</taxon>
        <taxon>Streptophyta</taxon>
        <taxon>Embryophyta</taxon>
        <taxon>Tracheophyta</taxon>
        <taxon>Spermatophyta</taxon>
        <taxon>Magnoliopsida</taxon>
        <taxon>Liliopsida</taxon>
        <taxon>Zingiberales</taxon>
        <taxon>Musaceae</taxon>
        <taxon>Ensete</taxon>
    </lineage>
</organism>
<protein>
    <submittedName>
        <fullName evidence="2">Uncharacterized protein</fullName>
    </submittedName>
</protein>
<dbReference type="AlphaFoldDB" id="A0A426YJ66"/>
<feature type="region of interest" description="Disordered" evidence="1">
    <location>
        <begin position="55"/>
        <end position="88"/>
    </location>
</feature>
<gene>
    <name evidence="2" type="ORF">B296_00019960</name>
</gene>
<evidence type="ECO:0000256" key="1">
    <source>
        <dbReference type="SAM" id="MobiDB-lite"/>
    </source>
</evidence>
<accession>A0A426YJ66</accession>
<proteinExistence type="predicted"/>
<evidence type="ECO:0000313" key="3">
    <source>
        <dbReference type="Proteomes" id="UP000287651"/>
    </source>
</evidence>
<dbReference type="Proteomes" id="UP000287651">
    <property type="component" value="Unassembled WGS sequence"/>
</dbReference>
<comment type="caution">
    <text evidence="2">The sequence shown here is derived from an EMBL/GenBank/DDBJ whole genome shotgun (WGS) entry which is preliminary data.</text>
</comment>